<evidence type="ECO:0000313" key="2">
    <source>
        <dbReference type="Proteomes" id="UP000249590"/>
    </source>
</evidence>
<protein>
    <submittedName>
        <fullName evidence="1">Uncharacterized protein</fullName>
    </submittedName>
</protein>
<dbReference type="EMBL" id="QHHQ01000002">
    <property type="protein sequence ID" value="RAI02447.1"/>
    <property type="molecule type" value="Genomic_DNA"/>
</dbReference>
<keyword evidence="2" id="KW-1185">Reference proteome</keyword>
<reference evidence="1 2" key="1">
    <citation type="submission" date="2018-05" db="EMBL/GenBank/DDBJ databases">
        <title>Acuticoccus sediminis sp. nov., isolated from deep-sea sediment of Indian Ocean.</title>
        <authorList>
            <person name="Liu X."/>
            <person name="Lai Q."/>
            <person name="Du Y."/>
            <person name="Sun F."/>
            <person name="Zhang X."/>
            <person name="Wang S."/>
            <person name="Shao Z."/>
        </authorList>
    </citation>
    <scope>NUCLEOTIDE SEQUENCE [LARGE SCALE GENOMIC DNA]</scope>
    <source>
        <strain evidence="1 2">PTG4-2</strain>
    </source>
</reference>
<gene>
    <name evidence="1" type="ORF">DLJ53_13920</name>
</gene>
<comment type="caution">
    <text evidence="1">The sequence shown here is derived from an EMBL/GenBank/DDBJ whole genome shotgun (WGS) entry which is preliminary data.</text>
</comment>
<dbReference type="OrthoDB" id="8449962at2"/>
<dbReference type="RefSeq" id="WP_111346066.1">
    <property type="nucleotide sequence ID" value="NZ_JAIWKD010000002.1"/>
</dbReference>
<accession>A0A8B2P2F4</accession>
<name>A0A8B2P2F4_9HYPH</name>
<dbReference type="Proteomes" id="UP000249590">
    <property type="component" value="Unassembled WGS sequence"/>
</dbReference>
<dbReference type="AlphaFoldDB" id="A0A8B2P2F4"/>
<proteinExistence type="predicted"/>
<organism evidence="1 2">
    <name type="scientific">Acuticoccus sediminis</name>
    <dbReference type="NCBI Taxonomy" id="2184697"/>
    <lineage>
        <taxon>Bacteria</taxon>
        <taxon>Pseudomonadati</taxon>
        <taxon>Pseudomonadota</taxon>
        <taxon>Alphaproteobacteria</taxon>
        <taxon>Hyphomicrobiales</taxon>
        <taxon>Amorphaceae</taxon>
        <taxon>Acuticoccus</taxon>
    </lineage>
</organism>
<sequence>MAILATVSGFLLRPIMSGEKGDRRKEVMRLIKARLDPDHAFLSRDRDHYVPHEKLLRRLSDAGTAGTTAARGQHGPVAWREWRWTEPARIGECTWKEVRWRFYENGRVVFHAEMDNDVGSFRLGALQGHRIELRTADDCLLGAWRAAFFVRRQSGIHHYPASVVEDDPLLQQHFDDLASSQNGACFVR</sequence>
<evidence type="ECO:0000313" key="1">
    <source>
        <dbReference type="EMBL" id="RAI02447.1"/>
    </source>
</evidence>